<organism evidence="1 2">
    <name type="scientific">Variovorax guangxiensis</name>
    <dbReference type="NCBI Taxonomy" id="1775474"/>
    <lineage>
        <taxon>Bacteria</taxon>
        <taxon>Pseudomonadati</taxon>
        <taxon>Pseudomonadota</taxon>
        <taxon>Betaproteobacteria</taxon>
        <taxon>Burkholderiales</taxon>
        <taxon>Comamonadaceae</taxon>
        <taxon>Variovorax</taxon>
    </lineage>
</organism>
<dbReference type="AlphaFoldDB" id="A0A840FVV4"/>
<name>A0A840FVV4_9BURK</name>
<reference evidence="1 2" key="1">
    <citation type="submission" date="2020-08" db="EMBL/GenBank/DDBJ databases">
        <title>Genomic Encyclopedia of Type Strains, Phase IV (KMG-V): Genome sequencing to study the core and pangenomes of soil and plant-associated prokaryotes.</title>
        <authorList>
            <person name="Whitman W."/>
        </authorList>
    </citation>
    <scope>NUCLEOTIDE SEQUENCE [LARGE SCALE GENOMIC DNA]</scope>
    <source>
        <strain evidence="1 2">34/80</strain>
    </source>
</reference>
<accession>A0A840FVV4</accession>
<sequence length="365" mass="40782">MNKTAVGARLLLAGQSPTPASFSNFTCHASTPQQSMEQIYSPQRGNALYANLVNAPPTSLFHETHRPFIEHPADLLYQELDDVANLFVQVADAVATGPADGFEAPALAETEQLIRTVNELYEQLHVIIKCFSAPDADSEKVTLHDFLKTRSPHVHQAFLSSTKAHHEQVRIPANALKHRAARLAPISIANHNGVLVTGFYVRTMTGPEDQRGPDPQVHARYRGTVHTAFSYNHFLLRIAGMLYLFLDKLDRALFKQRSPVRVPLPPLERVLRKASEIRAEFFPDEYDQATARISATEGRISIRYPQLPRIRPGEVPDHIMSVNAQIGNVGRPVSQVHALLPYLQLTRRGEVLPGLLPVPRRRPRP</sequence>
<comment type="caution">
    <text evidence="1">The sequence shown here is derived from an EMBL/GenBank/DDBJ whole genome shotgun (WGS) entry which is preliminary data.</text>
</comment>
<gene>
    <name evidence="1" type="ORF">GGD71_005711</name>
</gene>
<dbReference type="EMBL" id="JACIFZ010000009">
    <property type="protein sequence ID" value="MBB4224902.1"/>
    <property type="molecule type" value="Genomic_DNA"/>
</dbReference>
<evidence type="ECO:0000313" key="2">
    <source>
        <dbReference type="Proteomes" id="UP000524450"/>
    </source>
</evidence>
<dbReference type="Proteomes" id="UP000524450">
    <property type="component" value="Unassembled WGS sequence"/>
</dbReference>
<proteinExistence type="predicted"/>
<protein>
    <submittedName>
        <fullName evidence="1">Uncharacterized protein</fullName>
    </submittedName>
</protein>
<evidence type="ECO:0000313" key="1">
    <source>
        <dbReference type="EMBL" id="MBB4224902.1"/>
    </source>
</evidence>
<dbReference type="RefSeq" id="WP_184641765.1">
    <property type="nucleotide sequence ID" value="NZ_JACIFZ010000009.1"/>
</dbReference>